<evidence type="ECO:0000313" key="1">
    <source>
        <dbReference type="EMBL" id="GGM39356.1"/>
    </source>
</evidence>
<keyword evidence="2" id="KW-1185">Reference proteome</keyword>
<dbReference type="AlphaFoldDB" id="A0A917TWT2"/>
<evidence type="ECO:0008006" key="3">
    <source>
        <dbReference type="Google" id="ProtNLM"/>
    </source>
</evidence>
<dbReference type="InterPro" id="IPR025855">
    <property type="entry name" value="Replic_Relax"/>
</dbReference>
<dbReference type="EMBL" id="BMLG01000020">
    <property type="protein sequence ID" value="GGM39356.1"/>
    <property type="molecule type" value="Genomic_DNA"/>
</dbReference>
<protein>
    <recommendedName>
        <fullName evidence="3">Replication-relaxation</fullName>
    </recommendedName>
</protein>
<dbReference type="OrthoDB" id="2849430at2"/>
<organism evidence="1 2">
    <name type="scientific">Paraliobacillus quinghaiensis</name>
    <dbReference type="NCBI Taxonomy" id="470815"/>
    <lineage>
        <taxon>Bacteria</taxon>
        <taxon>Bacillati</taxon>
        <taxon>Bacillota</taxon>
        <taxon>Bacilli</taxon>
        <taxon>Bacillales</taxon>
        <taxon>Bacillaceae</taxon>
        <taxon>Paraliobacillus</taxon>
    </lineage>
</organism>
<dbReference type="Pfam" id="PF13814">
    <property type="entry name" value="Replic_Relax"/>
    <property type="match status" value="1"/>
</dbReference>
<comment type="caution">
    <text evidence="1">The sequence shown here is derived from an EMBL/GenBank/DDBJ whole genome shotgun (WGS) entry which is preliminary data.</text>
</comment>
<reference evidence="1" key="2">
    <citation type="submission" date="2020-09" db="EMBL/GenBank/DDBJ databases">
        <authorList>
            <person name="Sun Q."/>
            <person name="Zhou Y."/>
        </authorList>
    </citation>
    <scope>NUCLEOTIDE SEQUENCE</scope>
    <source>
        <strain evidence="1">CGMCC 1.6333</strain>
    </source>
</reference>
<gene>
    <name evidence="1" type="ORF">GCM10011351_26910</name>
</gene>
<evidence type="ECO:0000313" key="2">
    <source>
        <dbReference type="Proteomes" id="UP000618460"/>
    </source>
</evidence>
<name>A0A917TWT2_9BACI</name>
<dbReference type="RefSeq" id="WP_117156359.1">
    <property type="nucleotide sequence ID" value="NZ_BMLG01000020.1"/>
</dbReference>
<dbReference type="Proteomes" id="UP000618460">
    <property type="component" value="Unassembled WGS sequence"/>
</dbReference>
<accession>A0A917TWT2</accession>
<sequence length="430" mass="50079">MKVLGFDLSPKELEILELIYKHRGMKAEQLYCALYPEKENRLTVMNLMSKEKPSQIKGIQSRYLKPLREKGLLRKASVSSNPGSYSFLTKNGLEFIKTYLDIPLGKHGTGFGSDYGDFDYELYKPPHRRINHHLGLIDLFITLDNLRDFFPQFDIDYRDNRYVSEKYPIQSSVKDDANRKYKKFMPDAEVSIGSKRYYVEIDTGTEYFEALHDKFVGYANYLDYIHQSGRAIADGILFITNDPKPFQSVRRWETITRAFFFGINGWETSVNLIVGSLADVYSIVIKEQHKLESFNDTMYKLKYYLNTEQYNTTGIKKRSIVKNSKIKFDNVFSVTDGDKAFVYERCDGFETIGFARILAFNSSYSKSNIEVIPVLYCFKDDFIPIPYKAFKNPGDAKILFANLRWLNAYDEPRWYDVDGERMLQGNPLKL</sequence>
<proteinExistence type="predicted"/>
<reference evidence="1" key="1">
    <citation type="journal article" date="2014" name="Int. J. Syst. Evol. Microbiol.">
        <title>Complete genome sequence of Corynebacterium casei LMG S-19264T (=DSM 44701T), isolated from a smear-ripened cheese.</title>
        <authorList>
            <consortium name="US DOE Joint Genome Institute (JGI-PGF)"/>
            <person name="Walter F."/>
            <person name="Albersmeier A."/>
            <person name="Kalinowski J."/>
            <person name="Ruckert C."/>
        </authorList>
    </citation>
    <scope>NUCLEOTIDE SEQUENCE</scope>
    <source>
        <strain evidence="1">CGMCC 1.6333</strain>
    </source>
</reference>